<dbReference type="GO" id="GO:0015074">
    <property type="term" value="P:DNA integration"/>
    <property type="evidence" value="ECO:0007669"/>
    <property type="project" value="InterPro"/>
</dbReference>
<evidence type="ECO:0000313" key="2">
    <source>
        <dbReference type="EMBL" id="MBA5763097.1"/>
    </source>
</evidence>
<reference evidence="2 3" key="1">
    <citation type="submission" date="2020-07" db="EMBL/GenBank/DDBJ databases">
        <title>Vibrio marinisediminis sp. nov., isolated from marine sediment.</title>
        <authorList>
            <person name="Ji X."/>
        </authorList>
    </citation>
    <scope>NUCLEOTIDE SEQUENCE [LARGE SCALE GENOMIC DNA]</scope>
    <source>
        <strain evidence="2 3">404</strain>
    </source>
</reference>
<feature type="domain" description="Integrase catalytic" evidence="1">
    <location>
        <begin position="7"/>
        <end position="67"/>
    </location>
</feature>
<name>A0A7W2FRX8_9VIBR</name>
<dbReference type="Proteomes" id="UP000571701">
    <property type="component" value="Unassembled WGS sequence"/>
</dbReference>
<dbReference type="PANTHER" id="PTHR46889">
    <property type="entry name" value="TRANSPOSASE INSF FOR INSERTION SEQUENCE IS3B-RELATED"/>
    <property type="match status" value="1"/>
</dbReference>
<dbReference type="InterPro" id="IPR001584">
    <property type="entry name" value="Integrase_cat-core"/>
</dbReference>
<dbReference type="InterPro" id="IPR050900">
    <property type="entry name" value="Transposase_IS3/IS150/IS904"/>
</dbReference>
<keyword evidence="3" id="KW-1185">Reference proteome</keyword>
<sequence>MSQCLFFVTAMDRHSRPIIGWLLDTTMTIQLITDVLKMAFKSPRAPKGVIIHSDRCVQYRAYKHQDLRPGHRGIPSMS</sequence>
<dbReference type="InterPro" id="IPR012337">
    <property type="entry name" value="RNaseH-like_sf"/>
</dbReference>
<dbReference type="SUPFAM" id="SSF53098">
    <property type="entry name" value="Ribonuclease H-like"/>
    <property type="match status" value="1"/>
</dbReference>
<accession>A0A7W2FRX8</accession>
<organism evidence="2 3">
    <name type="scientific">Vibrio marinisediminis</name>
    <dbReference type="NCBI Taxonomy" id="2758441"/>
    <lineage>
        <taxon>Bacteria</taxon>
        <taxon>Pseudomonadati</taxon>
        <taxon>Pseudomonadota</taxon>
        <taxon>Gammaproteobacteria</taxon>
        <taxon>Vibrionales</taxon>
        <taxon>Vibrionaceae</taxon>
        <taxon>Vibrio</taxon>
    </lineage>
</organism>
<gene>
    <name evidence="2" type="ORF">H2O73_12115</name>
</gene>
<comment type="caution">
    <text evidence="2">The sequence shown here is derived from an EMBL/GenBank/DDBJ whole genome shotgun (WGS) entry which is preliminary data.</text>
</comment>
<dbReference type="PANTHER" id="PTHR46889:SF4">
    <property type="entry name" value="TRANSPOSASE INSO FOR INSERTION SEQUENCE ELEMENT IS911B-RELATED"/>
    <property type="match status" value="1"/>
</dbReference>
<dbReference type="Pfam" id="PF00665">
    <property type="entry name" value="rve"/>
    <property type="match status" value="1"/>
</dbReference>
<dbReference type="EMBL" id="JACFYF010000006">
    <property type="protein sequence ID" value="MBA5763097.1"/>
    <property type="molecule type" value="Genomic_DNA"/>
</dbReference>
<protein>
    <submittedName>
        <fullName evidence="2">DDE-type integrase/transposase/recombinase</fullName>
    </submittedName>
</protein>
<evidence type="ECO:0000313" key="3">
    <source>
        <dbReference type="Proteomes" id="UP000571701"/>
    </source>
</evidence>
<proteinExistence type="predicted"/>
<dbReference type="AlphaFoldDB" id="A0A7W2FRX8"/>
<evidence type="ECO:0000259" key="1">
    <source>
        <dbReference type="Pfam" id="PF00665"/>
    </source>
</evidence>